<sequence>MLINLLIFVPLFVASVAQRPFFAGSRPIGRPDLAARFRDEIEPTPIYTRIGEDNAGGNQNFQPRSEFGQNGITPTAQRPFFAGSRPIGRPDLAARFKDEIEPTPVYTRIGEDNAGGNQNFQSRSEFGQNKITPAVQRPFYAGSRPIGSPNLAARFKDEDETAEKNVQNRNGGGEEAALSENDWNTKFVNRVNEWPRENRPFEVLNAGHIEAAKYPQGTQNFQSRSGFGQDGITSNVQRPFFAGSRPIDRPDLAARFKDEDETTEETIYNGNGGFKWQS</sequence>
<dbReference type="OrthoDB" id="6612236at2759"/>
<dbReference type="AlphaFoldDB" id="A0A482W4I4"/>
<feature type="region of interest" description="Disordered" evidence="1">
    <location>
        <begin position="95"/>
        <end position="123"/>
    </location>
</feature>
<evidence type="ECO:0000313" key="4">
    <source>
        <dbReference type="Proteomes" id="UP000292052"/>
    </source>
</evidence>
<accession>A0A482W4I4</accession>
<feature type="region of interest" description="Disordered" evidence="1">
    <location>
        <begin position="225"/>
        <end position="278"/>
    </location>
</feature>
<feature type="signal peptide" evidence="2">
    <location>
        <begin position="1"/>
        <end position="17"/>
    </location>
</feature>
<comment type="caution">
    <text evidence="3">The sequence shown here is derived from an EMBL/GenBank/DDBJ whole genome shotgun (WGS) entry which is preliminary data.</text>
</comment>
<feature type="region of interest" description="Disordered" evidence="1">
    <location>
        <begin position="138"/>
        <end position="177"/>
    </location>
</feature>
<dbReference type="EMBL" id="QDEB01031028">
    <property type="protein sequence ID" value="RZC39835.1"/>
    <property type="molecule type" value="Genomic_DNA"/>
</dbReference>
<keyword evidence="4" id="KW-1185">Reference proteome</keyword>
<proteinExistence type="predicted"/>
<gene>
    <name evidence="3" type="ORF">BDFB_000399</name>
</gene>
<dbReference type="Proteomes" id="UP000292052">
    <property type="component" value="Unassembled WGS sequence"/>
</dbReference>
<evidence type="ECO:0000256" key="1">
    <source>
        <dbReference type="SAM" id="MobiDB-lite"/>
    </source>
</evidence>
<reference evidence="3 4" key="1">
    <citation type="submission" date="2017-03" db="EMBL/GenBank/DDBJ databases">
        <title>Genome of the blue death feigning beetle - Asbolus verrucosus.</title>
        <authorList>
            <person name="Rider S.D."/>
        </authorList>
    </citation>
    <scope>NUCLEOTIDE SEQUENCE [LARGE SCALE GENOMIC DNA]</scope>
    <source>
        <strain evidence="3">Butters</strain>
        <tissue evidence="3">Head and leg muscle</tissue>
    </source>
</reference>
<protein>
    <submittedName>
        <fullName evidence="3">Uncharacterized protein</fullName>
    </submittedName>
</protein>
<name>A0A482W4I4_ASBVE</name>
<feature type="region of interest" description="Disordered" evidence="1">
    <location>
        <begin position="66"/>
        <end position="85"/>
    </location>
</feature>
<feature type="compositionally biased region" description="Polar residues" evidence="1">
    <location>
        <begin position="66"/>
        <end position="76"/>
    </location>
</feature>
<feature type="chain" id="PRO_5019854121" evidence="2">
    <location>
        <begin position="18"/>
        <end position="278"/>
    </location>
</feature>
<organism evidence="3 4">
    <name type="scientific">Asbolus verrucosus</name>
    <name type="common">Desert ironclad beetle</name>
    <dbReference type="NCBI Taxonomy" id="1661398"/>
    <lineage>
        <taxon>Eukaryota</taxon>
        <taxon>Metazoa</taxon>
        <taxon>Ecdysozoa</taxon>
        <taxon>Arthropoda</taxon>
        <taxon>Hexapoda</taxon>
        <taxon>Insecta</taxon>
        <taxon>Pterygota</taxon>
        <taxon>Neoptera</taxon>
        <taxon>Endopterygota</taxon>
        <taxon>Coleoptera</taxon>
        <taxon>Polyphaga</taxon>
        <taxon>Cucujiformia</taxon>
        <taxon>Tenebrionidae</taxon>
        <taxon>Pimeliinae</taxon>
        <taxon>Asbolus</taxon>
    </lineage>
</organism>
<evidence type="ECO:0000256" key="2">
    <source>
        <dbReference type="SAM" id="SignalP"/>
    </source>
</evidence>
<keyword evidence="2" id="KW-0732">Signal</keyword>
<feature type="compositionally biased region" description="Basic and acidic residues" evidence="1">
    <location>
        <begin position="246"/>
        <end position="258"/>
    </location>
</feature>
<feature type="compositionally biased region" description="Polar residues" evidence="1">
    <location>
        <begin position="225"/>
        <end position="237"/>
    </location>
</feature>
<evidence type="ECO:0000313" key="3">
    <source>
        <dbReference type="EMBL" id="RZC39835.1"/>
    </source>
</evidence>